<dbReference type="GO" id="GO:0030527">
    <property type="term" value="F:structural constituent of chromatin"/>
    <property type="evidence" value="ECO:0007669"/>
    <property type="project" value="InterPro"/>
</dbReference>
<dbReference type="Gene3D" id="1.10.10.10">
    <property type="entry name" value="Winged helix-like DNA-binding domain superfamily/Winged helix DNA-binding domain"/>
    <property type="match status" value="1"/>
</dbReference>
<reference evidence="5" key="3">
    <citation type="submission" date="2025-09" db="UniProtKB">
        <authorList>
            <consortium name="Ensembl"/>
        </authorList>
    </citation>
    <scope>IDENTIFICATION</scope>
</reference>
<feature type="domain" description="H15" evidence="4">
    <location>
        <begin position="24"/>
        <end position="92"/>
    </location>
</feature>
<evidence type="ECO:0000256" key="2">
    <source>
        <dbReference type="RuleBase" id="RU003894"/>
    </source>
</evidence>
<name>A0A672JEG9_SALFA</name>
<sequence>MSAPVIVIPSTSAAPSPKKPKTPKGPTVSSLVLKAVAASNESAGISLAGLKKVLSAGGYDVVKNKVRLATAIKRLLAKKALARSKGTFKINKAPPAPKKKKVVKKKAPAKKVAKKAGAKKSPKKAGKKSPKKASKKKKATSPKKAKKAAKKPKAPKKVKAVKKAKTSKKAKAPKKAKAKAAPKK</sequence>
<dbReference type="Proteomes" id="UP000472267">
    <property type="component" value="Chromosome 12"/>
</dbReference>
<dbReference type="OMA" id="NNARVKM"/>
<dbReference type="RefSeq" id="XP_029961513.1">
    <property type="nucleotide sequence ID" value="XM_030105653.1"/>
</dbReference>
<feature type="region of interest" description="Disordered" evidence="3">
    <location>
        <begin position="84"/>
        <end position="184"/>
    </location>
</feature>
<dbReference type="SUPFAM" id="SSF46785">
    <property type="entry name" value="Winged helix' DNA-binding domain"/>
    <property type="match status" value="1"/>
</dbReference>
<dbReference type="InterPro" id="IPR005819">
    <property type="entry name" value="H1/H5"/>
</dbReference>
<evidence type="ECO:0000313" key="6">
    <source>
        <dbReference type="Proteomes" id="UP000472267"/>
    </source>
</evidence>
<feature type="compositionally biased region" description="Basic residues" evidence="3">
    <location>
        <begin position="97"/>
        <end position="184"/>
    </location>
</feature>
<reference evidence="5" key="2">
    <citation type="submission" date="2025-08" db="UniProtKB">
        <authorList>
            <consortium name="Ensembl"/>
        </authorList>
    </citation>
    <scope>IDENTIFICATION</scope>
</reference>
<dbReference type="GO" id="GO:0006334">
    <property type="term" value="P:nucleosome assembly"/>
    <property type="evidence" value="ECO:0007669"/>
    <property type="project" value="InterPro"/>
</dbReference>
<dbReference type="GeneID" id="115398728"/>
<dbReference type="GO" id="GO:0003677">
    <property type="term" value="F:DNA binding"/>
    <property type="evidence" value="ECO:0007669"/>
    <property type="project" value="UniProtKB-KW"/>
</dbReference>
<dbReference type="PRINTS" id="PR00624">
    <property type="entry name" value="HISTONEH5"/>
</dbReference>
<dbReference type="InParanoid" id="A0A672JEG9"/>
<comment type="subcellular location">
    <subcellularLocation>
        <location evidence="2">Nucleus</location>
    </subcellularLocation>
</comment>
<dbReference type="Ensembl" id="ENSSFAT00005053205.1">
    <property type="protein sequence ID" value="ENSSFAP00005051557.1"/>
    <property type="gene ID" value="ENSSFAG00005024764.1"/>
</dbReference>
<dbReference type="InterPro" id="IPR005818">
    <property type="entry name" value="Histone_H1/H5_H15"/>
</dbReference>
<feature type="region of interest" description="Disordered" evidence="3">
    <location>
        <begin position="1"/>
        <end position="26"/>
    </location>
</feature>
<organism evidence="5 6">
    <name type="scientific">Salarias fasciatus</name>
    <name type="common">Jewelled blenny</name>
    <name type="synonym">Blennius fasciatus</name>
    <dbReference type="NCBI Taxonomy" id="181472"/>
    <lineage>
        <taxon>Eukaryota</taxon>
        <taxon>Metazoa</taxon>
        <taxon>Chordata</taxon>
        <taxon>Craniata</taxon>
        <taxon>Vertebrata</taxon>
        <taxon>Euteleostomi</taxon>
        <taxon>Actinopterygii</taxon>
        <taxon>Neopterygii</taxon>
        <taxon>Teleostei</taxon>
        <taxon>Neoteleostei</taxon>
        <taxon>Acanthomorphata</taxon>
        <taxon>Ovalentaria</taxon>
        <taxon>Blenniimorphae</taxon>
        <taxon>Blenniiformes</taxon>
        <taxon>Blennioidei</taxon>
        <taxon>Blenniidae</taxon>
        <taxon>Salariinae</taxon>
        <taxon>Salarias</taxon>
    </lineage>
</organism>
<keyword evidence="2" id="KW-0539">Nucleus</keyword>
<accession>A0A672JEG9</accession>
<keyword evidence="2" id="KW-0158">Chromosome</keyword>
<dbReference type="InterPro" id="IPR036388">
    <property type="entry name" value="WH-like_DNA-bd_sf"/>
</dbReference>
<evidence type="ECO:0000313" key="5">
    <source>
        <dbReference type="Ensembl" id="ENSSFAP00005051557.1"/>
    </source>
</evidence>
<dbReference type="GO" id="GO:0005634">
    <property type="term" value="C:nucleus"/>
    <property type="evidence" value="ECO:0007669"/>
    <property type="project" value="UniProtKB-SubCell"/>
</dbReference>
<keyword evidence="1 2" id="KW-0238">DNA-binding</keyword>
<protein>
    <submittedName>
        <fullName evidence="5">Histone H1-like</fullName>
    </submittedName>
</protein>
<evidence type="ECO:0000256" key="1">
    <source>
        <dbReference type="ARBA" id="ARBA00023125"/>
    </source>
</evidence>
<dbReference type="OrthoDB" id="8964560at2759"/>
<dbReference type="PROSITE" id="PS51504">
    <property type="entry name" value="H15"/>
    <property type="match status" value="1"/>
</dbReference>
<dbReference type="GO" id="GO:0000786">
    <property type="term" value="C:nucleosome"/>
    <property type="evidence" value="ECO:0007669"/>
    <property type="project" value="InterPro"/>
</dbReference>
<dbReference type="AlphaFoldDB" id="A0A672JEG9"/>
<evidence type="ECO:0000259" key="4">
    <source>
        <dbReference type="PROSITE" id="PS51504"/>
    </source>
</evidence>
<keyword evidence="6" id="KW-1185">Reference proteome</keyword>
<reference evidence="5" key="1">
    <citation type="submission" date="2019-06" db="EMBL/GenBank/DDBJ databases">
        <authorList>
            <consortium name="Wellcome Sanger Institute Data Sharing"/>
        </authorList>
    </citation>
    <scope>NUCLEOTIDE SEQUENCE [LARGE SCALE GENOMIC DNA]</scope>
</reference>
<proteinExistence type="inferred from homology"/>
<dbReference type="SMART" id="SM00526">
    <property type="entry name" value="H15"/>
    <property type="match status" value="1"/>
</dbReference>
<evidence type="ECO:0000256" key="3">
    <source>
        <dbReference type="SAM" id="MobiDB-lite"/>
    </source>
</evidence>
<comment type="similarity">
    <text evidence="2">Belongs to the histone H1/H5 family.</text>
</comment>
<dbReference type="Pfam" id="PF00538">
    <property type="entry name" value="Linker_histone"/>
    <property type="match status" value="1"/>
</dbReference>
<gene>
    <name evidence="5" type="primary">LOC115398728</name>
</gene>
<dbReference type="InterPro" id="IPR036390">
    <property type="entry name" value="WH_DNA-bd_sf"/>
</dbReference>